<gene>
    <name evidence="2" type="ORF">AK812_SmicGene3638</name>
</gene>
<proteinExistence type="predicted"/>
<evidence type="ECO:0000313" key="2">
    <source>
        <dbReference type="EMBL" id="OLQ12420.1"/>
    </source>
</evidence>
<evidence type="ECO:0000313" key="3">
    <source>
        <dbReference type="Proteomes" id="UP000186817"/>
    </source>
</evidence>
<sequence length="361" mass="40161">MIGEVRRENFKLEFRSFDDVYSWKDMVFISMGDQAHGNRPNGNSTGGMITLAAGPSCLDGGVSPMTVLGWKTWKLRRRAIGSNDAEVQSILEAEDHNFRTRLLWSELHGAGGRRDSRTPREDLVSALEKQVKDVRGVLCTDSRGGYDAVERNESPLLGLGNMRSALQAFQLRDNLQRAGCMLRWLASDFDLADALTKKREEARQGLLKMLRTGFWSIKFDPSFTSAKKGKKLGKSTVDAVDKYVLKGRGCDDEVNGPGELHLLQRHPPAFGMASHRVRLGTLILVGLVLLQIAGFIGQEVARPWRDRIQEQKDEESSNPPDPVGALRALRRSLRNEEGSTKPEKKEKGAASDSFVIWPGES</sequence>
<dbReference type="OrthoDB" id="406740at2759"/>
<dbReference type="Proteomes" id="UP000186817">
    <property type="component" value="Unassembled WGS sequence"/>
</dbReference>
<feature type="compositionally biased region" description="Basic and acidic residues" evidence="1">
    <location>
        <begin position="333"/>
        <end position="349"/>
    </location>
</feature>
<feature type="region of interest" description="Disordered" evidence="1">
    <location>
        <begin position="309"/>
        <end position="361"/>
    </location>
</feature>
<accession>A0A1Q9EY97</accession>
<dbReference type="AlphaFoldDB" id="A0A1Q9EY97"/>
<evidence type="ECO:0000256" key="1">
    <source>
        <dbReference type="SAM" id="MobiDB-lite"/>
    </source>
</evidence>
<protein>
    <submittedName>
        <fullName evidence="2">Uncharacterized protein</fullName>
    </submittedName>
</protein>
<organism evidence="2 3">
    <name type="scientific">Symbiodinium microadriaticum</name>
    <name type="common">Dinoflagellate</name>
    <name type="synonym">Zooxanthella microadriatica</name>
    <dbReference type="NCBI Taxonomy" id="2951"/>
    <lineage>
        <taxon>Eukaryota</taxon>
        <taxon>Sar</taxon>
        <taxon>Alveolata</taxon>
        <taxon>Dinophyceae</taxon>
        <taxon>Suessiales</taxon>
        <taxon>Symbiodiniaceae</taxon>
        <taxon>Symbiodinium</taxon>
    </lineage>
</organism>
<name>A0A1Q9EY97_SYMMI</name>
<keyword evidence="3" id="KW-1185">Reference proteome</keyword>
<dbReference type="EMBL" id="LSRX01000043">
    <property type="protein sequence ID" value="OLQ12420.1"/>
    <property type="molecule type" value="Genomic_DNA"/>
</dbReference>
<reference evidence="2 3" key="1">
    <citation type="submission" date="2016-02" db="EMBL/GenBank/DDBJ databases">
        <title>Genome analysis of coral dinoflagellate symbionts highlights evolutionary adaptations to a symbiotic lifestyle.</title>
        <authorList>
            <person name="Aranda M."/>
            <person name="Li Y."/>
            <person name="Liew Y.J."/>
            <person name="Baumgarten S."/>
            <person name="Simakov O."/>
            <person name="Wilson M."/>
            <person name="Piel J."/>
            <person name="Ashoor H."/>
            <person name="Bougouffa S."/>
            <person name="Bajic V.B."/>
            <person name="Ryu T."/>
            <person name="Ravasi T."/>
            <person name="Bayer T."/>
            <person name="Micklem G."/>
            <person name="Kim H."/>
            <person name="Bhak J."/>
            <person name="Lajeunesse T.C."/>
            <person name="Voolstra C.R."/>
        </authorList>
    </citation>
    <scope>NUCLEOTIDE SEQUENCE [LARGE SCALE GENOMIC DNA]</scope>
    <source>
        <strain evidence="2 3">CCMP2467</strain>
    </source>
</reference>
<comment type="caution">
    <text evidence="2">The sequence shown here is derived from an EMBL/GenBank/DDBJ whole genome shotgun (WGS) entry which is preliminary data.</text>
</comment>